<dbReference type="GO" id="GO:0034314">
    <property type="term" value="P:Arp2/3 complex-mediated actin nucleation"/>
    <property type="evidence" value="ECO:0007669"/>
    <property type="project" value="UniProtKB-UniRule"/>
</dbReference>
<evidence type="ECO:0000256" key="4">
    <source>
        <dbReference type="ARBA" id="ARBA00023203"/>
    </source>
</evidence>
<reference evidence="8" key="2">
    <citation type="submission" date="2025-09" db="UniProtKB">
        <authorList>
            <consortium name="Ensembl"/>
        </authorList>
    </citation>
    <scope>IDENTIFICATION</scope>
</reference>
<evidence type="ECO:0000256" key="3">
    <source>
        <dbReference type="ARBA" id="ARBA00022490"/>
    </source>
</evidence>
<name>A0A8C7XEY9_9TELE</name>
<evidence type="ECO:0000256" key="7">
    <source>
        <dbReference type="PIRNR" id="PIRNR016315"/>
    </source>
</evidence>
<evidence type="ECO:0000256" key="6">
    <source>
        <dbReference type="ARBA" id="ARBA00045382"/>
    </source>
</evidence>
<dbReference type="InterPro" id="IPR036753">
    <property type="entry name" value="ARPC3_sf"/>
</dbReference>
<protein>
    <recommendedName>
        <fullName evidence="7">Actin-related protein 2/3 complex subunit 3</fullName>
    </recommendedName>
</protein>
<comment type="function">
    <text evidence="7">Functions as component of the Arp2/3 complex which is involved in regulation of actin polymerization and together with an activating nucleation-promoting factor (NPF) mediates the formation of branched actin networks.</text>
</comment>
<dbReference type="PIRSF" id="PIRSF016315">
    <property type="entry name" value="ARP2/3_P21-Arc"/>
    <property type="match status" value="1"/>
</dbReference>
<keyword evidence="5 7" id="KW-0206">Cytoskeleton</keyword>
<proteinExistence type="inferred from homology"/>
<evidence type="ECO:0000256" key="2">
    <source>
        <dbReference type="ARBA" id="ARBA00010856"/>
    </source>
</evidence>
<comment type="similarity">
    <text evidence="2 7">Belongs to the ARPC3 family.</text>
</comment>
<dbReference type="Gene3D" id="1.10.1760.10">
    <property type="entry name" value="Actin-related protein 2/3 complex subunit 3"/>
    <property type="match status" value="1"/>
</dbReference>
<evidence type="ECO:0000313" key="9">
    <source>
        <dbReference type="Proteomes" id="UP000694383"/>
    </source>
</evidence>
<keyword evidence="4 7" id="KW-0009">Actin-binding</keyword>
<dbReference type="GO" id="GO:0030833">
    <property type="term" value="P:regulation of actin filament polymerization"/>
    <property type="evidence" value="ECO:0007669"/>
    <property type="project" value="InterPro"/>
</dbReference>
<comment type="subcellular location">
    <subcellularLocation>
        <location evidence="1 7">Cytoplasm</location>
        <location evidence="1 7">Cytoskeleton</location>
    </subcellularLocation>
</comment>
<dbReference type="PANTHER" id="PTHR12391">
    <property type="entry name" value="ARP2/3 COMPLEX 21 KD SUBUNIT"/>
    <property type="match status" value="1"/>
</dbReference>
<dbReference type="Pfam" id="PF04062">
    <property type="entry name" value="P21-Arc"/>
    <property type="match status" value="1"/>
</dbReference>
<dbReference type="InterPro" id="IPR007204">
    <property type="entry name" value="ARPC3"/>
</dbReference>
<comment type="subunit">
    <text evidence="7">Component of the Arp2/3 complex.</text>
</comment>
<dbReference type="GeneTree" id="ENSGT00390000018018"/>
<sequence>MPFFNAYHSNLMEPNTRMIGNMALLPIKTQFKGPARGDGVESDIIDEAIYYFKANVFFKNYEIKFDALGKKAFIFCTLQCSSRGQGEKEMYTLGITNFPIPGEPGFPLNAMYAKPASKTDEETMRAYLQQIRQETGLRLCDRVFDPQTDKPSKWWVCFVKRQFMNKSLSAPGQ</sequence>
<evidence type="ECO:0000313" key="8">
    <source>
        <dbReference type="Ensembl" id="ENSOSIP00000012426.1"/>
    </source>
</evidence>
<reference evidence="8" key="1">
    <citation type="submission" date="2025-08" db="UniProtKB">
        <authorList>
            <consortium name="Ensembl"/>
        </authorList>
    </citation>
    <scope>IDENTIFICATION</scope>
</reference>
<evidence type="ECO:0000256" key="5">
    <source>
        <dbReference type="ARBA" id="ARBA00023212"/>
    </source>
</evidence>
<evidence type="ECO:0000256" key="1">
    <source>
        <dbReference type="ARBA" id="ARBA00004245"/>
    </source>
</evidence>
<dbReference type="GO" id="GO:0005885">
    <property type="term" value="C:Arp2/3 protein complex"/>
    <property type="evidence" value="ECO:0007669"/>
    <property type="project" value="UniProtKB-UniRule"/>
</dbReference>
<dbReference type="Proteomes" id="UP000694383">
    <property type="component" value="Unplaced"/>
</dbReference>
<dbReference type="AlphaFoldDB" id="A0A8C7XEY9"/>
<accession>A0A8C7XEY9</accession>
<keyword evidence="9" id="KW-1185">Reference proteome</keyword>
<comment type="function">
    <text evidence="6">Component of the Arp2/3 complex, a multiprotein complex that mediates actin polymerization upon stimulation by nucleation-promoting factor (NPF). The Arp2/3 complex mediates the formation of branched actin networks in the cytoplasm, providing the force for cell motility. In addition to its role in the cytoplasmic cytoskeleton, the Arp2/3 complex also promotes actin polymerization in the nucleus, thereby regulating gene transcription and repair of damaged DNA. The Arp2/3 complex promotes homologous recombination (HR) repair in response to DNA damage by promoting nuclear actin polymerization, leading to drive motility of double-strand breaks (DSBs).</text>
</comment>
<dbReference type="Ensembl" id="ENSOSIT00000013169.1">
    <property type="protein sequence ID" value="ENSOSIP00000012426.1"/>
    <property type="gene ID" value="ENSOSIG00000007209.1"/>
</dbReference>
<keyword evidence="3 7" id="KW-0963">Cytoplasm</keyword>
<organism evidence="8 9">
    <name type="scientific">Oryzias sinensis</name>
    <name type="common">Chinese medaka</name>
    <dbReference type="NCBI Taxonomy" id="183150"/>
    <lineage>
        <taxon>Eukaryota</taxon>
        <taxon>Metazoa</taxon>
        <taxon>Chordata</taxon>
        <taxon>Craniata</taxon>
        <taxon>Vertebrata</taxon>
        <taxon>Euteleostomi</taxon>
        <taxon>Actinopterygii</taxon>
        <taxon>Neopterygii</taxon>
        <taxon>Teleostei</taxon>
        <taxon>Neoteleostei</taxon>
        <taxon>Acanthomorphata</taxon>
        <taxon>Ovalentaria</taxon>
        <taxon>Atherinomorphae</taxon>
        <taxon>Beloniformes</taxon>
        <taxon>Adrianichthyidae</taxon>
        <taxon>Oryziinae</taxon>
        <taxon>Oryzias</taxon>
    </lineage>
</organism>
<dbReference type="GO" id="GO:0003779">
    <property type="term" value="F:actin binding"/>
    <property type="evidence" value="ECO:0007669"/>
    <property type="project" value="UniProtKB-KW"/>
</dbReference>
<dbReference type="SUPFAM" id="SSF69060">
    <property type="entry name" value="Arp2/3 complex 21 kDa subunit ARPC3"/>
    <property type="match status" value="1"/>
</dbReference>